<evidence type="ECO:0000313" key="1">
    <source>
        <dbReference type="EMBL" id="AGA64146.1"/>
    </source>
</evidence>
<name>L0EUU0_LIBCB</name>
<accession>L0EUU0</accession>
<dbReference type="AlphaFoldDB" id="L0EUU0"/>
<evidence type="ECO:0000313" key="2">
    <source>
        <dbReference type="Proteomes" id="UP000010799"/>
    </source>
</evidence>
<proteinExistence type="predicted"/>
<reference evidence="1 2" key="1">
    <citation type="journal article" date="2012" name="Stand. Genomic Sci.">
        <title>Complete genome sequence of Liberibacter crescens BT-1.</title>
        <authorList>
            <person name="Leonard M.T."/>
            <person name="Fagen J.R."/>
            <person name="Davis-Richardson A.G."/>
            <person name="Davis M.J."/>
            <person name="Triplett E.W."/>
        </authorList>
    </citation>
    <scope>NUCLEOTIDE SEQUENCE [LARGE SCALE GENOMIC DNA]</scope>
    <source>
        <strain evidence="1 2">BT-1</strain>
    </source>
</reference>
<sequence length="38" mass="4344">MAGLGVDSVCINTFISSYFFMQTNNINDKGKDRFKKPR</sequence>
<keyword evidence="2" id="KW-1185">Reference proteome</keyword>
<protein>
    <submittedName>
        <fullName evidence="1">Uncharacterized protein</fullName>
    </submittedName>
</protein>
<dbReference type="Proteomes" id="UP000010799">
    <property type="component" value="Chromosome"/>
</dbReference>
<dbReference type="KEGG" id="lcc:B488_01530"/>
<dbReference type="STRING" id="1215343.B488_01530"/>
<gene>
    <name evidence="1" type="ordered locus">B488_01530</name>
</gene>
<organism evidence="1 2">
    <name type="scientific">Liberibacter crescens (strain BT-1)</name>
    <dbReference type="NCBI Taxonomy" id="1215343"/>
    <lineage>
        <taxon>Bacteria</taxon>
        <taxon>Pseudomonadati</taxon>
        <taxon>Pseudomonadota</taxon>
        <taxon>Alphaproteobacteria</taxon>
        <taxon>Hyphomicrobiales</taxon>
        <taxon>Rhizobiaceae</taxon>
        <taxon>Liberibacter</taxon>
    </lineage>
</organism>
<dbReference type="HOGENOM" id="CLU_3329605_0_0_5"/>
<dbReference type="EMBL" id="CP003789">
    <property type="protein sequence ID" value="AGA64146.1"/>
    <property type="molecule type" value="Genomic_DNA"/>
</dbReference>